<feature type="active site" description="Cysteine persulfide intermediate" evidence="3">
    <location>
        <position position="103"/>
    </location>
</feature>
<dbReference type="EMBL" id="WPAF01000006">
    <property type="protein sequence ID" value="KAF0134692.1"/>
    <property type="molecule type" value="Genomic_DNA"/>
</dbReference>
<dbReference type="InterPro" id="IPR003786">
    <property type="entry name" value="FdhD"/>
</dbReference>
<dbReference type="GO" id="GO:0097163">
    <property type="term" value="F:sulfur carrier activity"/>
    <property type="evidence" value="ECO:0007669"/>
    <property type="project" value="UniProtKB-UniRule"/>
</dbReference>
<organism evidence="4 5">
    <name type="scientific">Candidatus Saganbacteria bacterium</name>
    <dbReference type="NCBI Taxonomy" id="2575572"/>
    <lineage>
        <taxon>Bacteria</taxon>
        <taxon>Bacillati</taxon>
        <taxon>Saganbacteria</taxon>
    </lineage>
</organism>
<dbReference type="PANTHER" id="PTHR30592">
    <property type="entry name" value="FORMATE DEHYDROGENASE"/>
    <property type="match status" value="1"/>
</dbReference>
<dbReference type="Gene3D" id="3.10.20.10">
    <property type="match status" value="1"/>
</dbReference>
<feature type="binding site" evidence="3">
    <location>
        <begin position="241"/>
        <end position="246"/>
    </location>
    <ligand>
        <name>Mo-bis(molybdopterin guanine dinucleotide)</name>
        <dbReference type="ChEBI" id="CHEBI:60539"/>
    </ligand>
</feature>
<dbReference type="InterPro" id="IPR016193">
    <property type="entry name" value="Cytidine_deaminase-like"/>
</dbReference>
<evidence type="ECO:0000256" key="3">
    <source>
        <dbReference type="HAMAP-Rule" id="MF_00187"/>
    </source>
</evidence>
<comment type="caution">
    <text evidence="4">The sequence shown here is derived from an EMBL/GenBank/DDBJ whole genome shotgun (WGS) entry which is preliminary data.</text>
</comment>
<dbReference type="PANTHER" id="PTHR30592:SF1">
    <property type="entry name" value="SULFUR CARRIER PROTEIN FDHD"/>
    <property type="match status" value="1"/>
</dbReference>
<dbReference type="GO" id="GO:0006777">
    <property type="term" value="P:Mo-molybdopterin cofactor biosynthetic process"/>
    <property type="evidence" value="ECO:0007669"/>
    <property type="project" value="UniProtKB-UniRule"/>
</dbReference>
<evidence type="ECO:0000256" key="1">
    <source>
        <dbReference type="ARBA" id="ARBA00022490"/>
    </source>
</evidence>
<gene>
    <name evidence="3" type="primary">fdhD</name>
    <name evidence="4" type="ORF">FD145_523</name>
</gene>
<evidence type="ECO:0000313" key="4">
    <source>
        <dbReference type="EMBL" id="KAF0134692.1"/>
    </source>
</evidence>
<dbReference type="Proteomes" id="UP000488506">
    <property type="component" value="Unassembled WGS sequence"/>
</dbReference>
<name>A0A833L1T4_UNCSA</name>
<accession>A0A833L1T4</accession>
<dbReference type="Gene3D" id="3.40.140.10">
    <property type="entry name" value="Cytidine Deaminase, domain 2"/>
    <property type="match status" value="1"/>
</dbReference>
<keyword evidence="2 3" id="KW-0501">Molybdenum cofactor biosynthesis</keyword>
<dbReference type="SUPFAM" id="SSF53927">
    <property type="entry name" value="Cytidine deaminase-like"/>
    <property type="match status" value="1"/>
</dbReference>
<dbReference type="Pfam" id="PF02634">
    <property type="entry name" value="FdhD-NarQ"/>
    <property type="match status" value="1"/>
</dbReference>
<comment type="subcellular location">
    <subcellularLocation>
        <location evidence="3">Cytoplasm</location>
    </subcellularLocation>
</comment>
<keyword evidence="1 3" id="KW-0963">Cytoplasm</keyword>
<evidence type="ECO:0000313" key="5">
    <source>
        <dbReference type="Proteomes" id="UP000488506"/>
    </source>
</evidence>
<dbReference type="HAMAP" id="MF_00187">
    <property type="entry name" value="FdhD"/>
    <property type="match status" value="1"/>
</dbReference>
<comment type="function">
    <text evidence="3">Required for formate dehydrogenase (FDH) activity. Acts as a sulfur carrier protein that transfers sulfur from IscS to the molybdenum cofactor prior to its insertion into FDH.</text>
</comment>
<dbReference type="GO" id="GO:0005737">
    <property type="term" value="C:cytoplasm"/>
    <property type="evidence" value="ECO:0007669"/>
    <property type="project" value="UniProtKB-SubCell"/>
</dbReference>
<dbReference type="AlphaFoldDB" id="A0A833L1T4"/>
<proteinExistence type="inferred from homology"/>
<sequence>MFEILKIKRFKTPIQISEIDDKIVSEVPLTITLNGEELVTLLCSPAHLKELAVGYLTAEGFIDSSGDVNSVLFDEKANIIRVNTRKEISEAVINKKRIITSGCGRGQSFYHWSDFENCRKIESDFKANANAILSLMLEFQKKSLVFMETGGVHSAALSDDKSIIAFFEDIGRHNAVDKIVGEIILHGGEIKDKILLLSGRISSEIVIKAVRLGVPIIVSRSAPTTMAVRLAEKLNISLIGFARGTRMNIYSGSQRIII</sequence>
<evidence type="ECO:0000256" key="2">
    <source>
        <dbReference type="ARBA" id="ARBA00023150"/>
    </source>
</evidence>
<comment type="similarity">
    <text evidence="3">Belongs to the FdhD family.</text>
</comment>
<dbReference type="PIRSF" id="PIRSF015626">
    <property type="entry name" value="FdhD"/>
    <property type="match status" value="1"/>
</dbReference>
<reference evidence="4 5" key="1">
    <citation type="submission" date="2019-12" db="EMBL/GenBank/DDBJ databases">
        <authorList>
            <person name="Wolfe R."/>
            <person name="Danczak R."/>
            <person name="Wilkins M."/>
        </authorList>
    </citation>
    <scope>NUCLEOTIDE SEQUENCE [LARGE SCALE GENOMIC DNA]</scope>
    <source>
        <strain evidence="4">X2_MaxBin.013</strain>
    </source>
</reference>
<protein>
    <recommendedName>
        <fullName evidence="3">Sulfur carrier protein FdhD</fullName>
    </recommendedName>
</protein>
<dbReference type="NCBIfam" id="TIGR00129">
    <property type="entry name" value="fdhD_narQ"/>
    <property type="match status" value="1"/>
</dbReference>
<dbReference type="GO" id="GO:0016783">
    <property type="term" value="F:sulfurtransferase activity"/>
    <property type="evidence" value="ECO:0007669"/>
    <property type="project" value="InterPro"/>
</dbReference>